<evidence type="ECO:0000259" key="2">
    <source>
        <dbReference type="Pfam" id="PF00535"/>
    </source>
</evidence>
<dbReference type="InterPro" id="IPR001173">
    <property type="entry name" value="Glyco_trans_2-like"/>
</dbReference>
<feature type="region of interest" description="Disordered" evidence="1">
    <location>
        <begin position="1"/>
        <end position="20"/>
    </location>
</feature>
<feature type="domain" description="Glycosyltransferase 2-like" evidence="2">
    <location>
        <begin position="88"/>
        <end position="199"/>
    </location>
</feature>
<comment type="caution">
    <text evidence="3">The sequence shown here is derived from an EMBL/GenBank/DDBJ whole genome shotgun (WGS) entry which is preliminary data.</text>
</comment>
<keyword evidence="3" id="KW-0808">Transferase</keyword>
<dbReference type="PANTHER" id="PTHR43685:SF2">
    <property type="entry name" value="GLYCOSYLTRANSFERASE 2-LIKE DOMAIN-CONTAINING PROTEIN"/>
    <property type="match status" value="1"/>
</dbReference>
<gene>
    <name evidence="3" type="ORF">E6K76_01235</name>
</gene>
<dbReference type="Gene3D" id="3.90.550.10">
    <property type="entry name" value="Spore Coat Polysaccharide Biosynthesis Protein SpsA, Chain A"/>
    <property type="match status" value="1"/>
</dbReference>
<evidence type="ECO:0000313" key="3">
    <source>
        <dbReference type="EMBL" id="TMQ60649.1"/>
    </source>
</evidence>
<dbReference type="PANTHER" id="PTHR43685">
    <property type="entry name" value="GLYCOSYLTRANSFERASE"/>
    <property type="match status" value="1"/>
</dbReference>
<dbReference type="Pfam" id="PF00535">
    <property type="entry name" value="Glycos_transf_2"/>
    <property type="match status" value="1"/>
</dbReference>
<accession>A0A538TAJ0</accession>
<dbReference type="InterPro" id="IPR029044">
    <property type="entry name" value="Nucleotide-diphossugar_trans"/>
</dbReference>
<feature type="region of interest" description="Disordered" evidence="1">
    <location>
        <begin position="54"/>
        <end position="88"/>
    </location>
</feature>
<evidence type="ECO:0000256" key="1">
    <source>
        <dbReference type="SAM" id="MobiDB-lite"/>
    </source>
</evidence>
<reference evidence="3 4" key="1">
    <citation type="journal article" date="2019" name="Nat. Microbiol.">
        <title>Mediterranean grassland soil C-N compound turnover is dependent on rainfall and depth, and is mediated by genomically divergent microorganisms.</title>
        <authorList>
            <person name="Diamond S."/>
            <person name="Andeer P.F."/>
            <person name="Li Z."/>
            <person name="Crits-Christoph A."/>
            <person name="Burstein D."/>
            <person name="Anantharaman K."/>
            <person name="Lane K.R."/>
            <person name="Thomas B.C."/>
            <person name="Pan C."/>
            <person name="Northen T.R."/>
            <person name="Banfield J.F."/>
        </authorList>
    </citation>
    <scope>NUCLEOTIDE SEQUENCE [LARGE SCALE GENOMIC DNA]</scope>
    <source>
        <strain evidence="3">WS_6</strain>
    </source>
</reference>
<evidence type="ECO:0000313" key="4">
    <source>
        <dbReference type="Proteomes" id="UP000316852"/>
    </source>
</evidence>
<dbReference type="InterPro" id="IPR050834">
    <property type="entry name" value="Glycosyltransf_2"/>
</dbReference>
<sequence length="339" mass="37608">MALARSRVSCASSPAFRVSKRASHRLWPTRSSAISSPRPWRWSSARDTCVSRCAGWSNAPSSSRKRDAERPAPQSRHPRATGSVPSVSIVLPTRDRPARLREALERVARQTHPELELVLVRDGGAPLSAEVIGLLDRLEFPARVLDHDDPPEGLAASRDRGIRASRADSIAFLDDDDLWEPGHVARLSAALDRDPGVDVAYTDAWVLNEESGGRRTLAQDFELEVFMRDSFIPPSAILARRSAFDRFGLFDTEIPYSEDWDWLLRVALGQGRIQRVPGASVTIRIHKGGMSQLHNSDHAAGRRQSLDILSNRYGLPPIELKTFWEVAGDLCPEANSSTR</sequence>
<dbReference type="AlphaFoldDB" id="A0A538TAJ0"/>
<dbReference type="Proteomes" id="UP000316852">
    <property type="component" value="Unassembled WGS sequence"/>
</dbReference>
<proteinExistence type="predicted"/>
<protein>
    <submittedName>
        <fullName evidence="3">Glycosyltransferase</fullName>
    </submittedName>
</protein>
<dbReference type="EMBL" id="VBOW01000013">
    <property type="protein sequence ID" value="TMQ60649.1"/>
    <property type="molecule type" value="Genomic_DNA"/>
</dbReference>
<organism evidence="3 4">
    <name type="scientific">Eiseniibacteriota bacterium</name>
    <dbReference type="NCBI Taxonomy" id="2212470"/>
    <lineage>
        <taxon>Bacteria</taxon>
        <taxon>Candidatus Eiseniibacteriota</taxon>
    </lineage>
</organism>
<name>A0A538TAJ0_UNCEI</name>
<dbReference type="GO" id="GO:0016740">
    <property type="term" value="F:transferase activity"/>
    <property type="evidence" value="ECO:0007669"/>
    <property type="project" value="UniProtKB-KW"/>
</dbReference>
<dbReference type="SUPFAM" id="SSF53448">
    <property type="entry name" value="Nucleotide-diphospho-sugar transferases"/>
    <property type="match status" value="1"/>
</dbReference>